<dbReference type="Gene3D" id="1.10.10.10">
    <property type="entry name" value="Winged helix-like DNA-binding domain superfamily/Winged helix DNA-binding domain"/>
    <property type="match status" value="1"/>
</dbReference>
<evidence type="ECO:0000313" key="2">
    <source>
        <dbReference type="EMBL" id="SEP32415.1"/>
    </source>
</evidence>
<evidence type="ECO:0000313" key="3">
    <source>
        <dbReference type="Proteomes" id="UP000198775"/>
    </source>
</evidence>
<dbReference type="AlphaFoldDB" id="A0A1H8WXJ5"/>
<accession>A0A1H8WXJ5</accession>
<keyword evidence="3" id="KW-1185">Reference proteome</keyword>
<sequence length="908" mass="97596">MSCVGDAGLSLAQADILGAVATISLDEDTPSDAAAAVTGSDGFQDALVDGVRETLAGVPYYARQRTLEDLGVTAAEGMYAAVLTGLDRPAERVEKETFAERYPDASASAYEALHRHATALEVTQQFGQPEPSIVGHLSLDALAEGPVPVIGASGQTPTIAVTVDRDAFEGRDRDDQEQLLELVVTLADACDVRVVSKPVTARWLTREFRDILPSEFRESVRAQCGGSPTADLVDAAREALSPDGRQVDVLRELAATADDIMDLHALQNSVEVSDGRVSQILGQLEELGLAERYGKQTAKRVELLQPGVAFLDALDADVGQQATLESAFSAETGTSTESQPDMCTIGAGPGPGDVQADADSHGGTGWLTSFMHRRRQAPAIEAATEGGLTLLDAPVDDIPPQKRLWCFDEDSRDLVVGARITSRLSYLVSTALALADPRTWNEVLPTSAVDAGSPFGGLAIDDRNLLRDGRQLGYLSDDVDDSEEWRDKILEWRKDLAEWTGELRTGDGGEGLGSRIFRNAKGLIGVMTHVLDLAGVGVTVLGIVPNVKRDFGKQAAEGEKSQREKLAETIVGQASIDAAYGSHTLERTVFEKRERKVQSAMEPNYDAADPLADLVADTVLVGPGVSILEPLVEDAINDREPRDDAPEIAVRVPIRTECRREVWSATVQRMCRAKNLKPQREVTTLLRALTASPFSAARALDYLQPEDSERQIRLDEVRYVLTQLPTEHILPGMAPSVGKLATALLEAQETLSKRDLAEAADVSTRTVSRHIEKLVALGLVTADGGTYRIALPFHGEHYSDLAPDAVDAERANPQELLFEVALEFVDAAKAGRLGDPDDPLGQAFCGPRLDTDPLLEVRPALEPWVDLALWLCDADAAPETTVADYGAEIEQASILAAMSDSSENVSTI</sequence>
<dbReference type="InterPro" id="IPR036388">
    <property type="entry name" value="WH-like_DNA-bd_sf"/>
</dbReference>
<reference evidence="3" key="1">
    <citation type="submission" date="2016-10" db="EMBL/GenBank/DDBJ databases">
        <authorList>
            <person name="Varghese N."/>
            <person name="Submissions S."/>
        </authorList>
    </citation>
    <scope>NUCLEOTIDE SEQUENCE [LARGE SCALE GENOMIC DNA]</scope>
    <source>
        <strain evidence="3">IBRC-M 10043</strain>
    </source>
</reference>
<dbReference type="Pfam" id="PF08279">
    <property type="entry name" value="HTH_11"/>
    <property type="match status" value="1"/>
</dbReference>
<name>A0A1H8WXJ5_9EURY</name>
<proteinExistence type="predicted"/>
<dbReference type="InterPro" id="IPR036390">
    <property type="entry name" value="WH_DNA-bd_sf"/>
</dbReference>
<evidence type="ECO:0000259" key="1">
    <source>
        <dbReference type="Pfam" id="PF08279"/>
    </source>
</evidence>
<feature type="domain" description="Helix-turn-helix type 11" evidence="1">
    <location>
        <begin position="743"/>
        <end position="783"/>
    </location>
</feature>
<dbReference type="EMBL" id="FOCX01000087">
    <property type="protein sequence ID" value="SEP32415.1"/>
    <property type="molecule type" value="Genomic_DNA"/>
</dbReference>
<gene>
    <name evidence="2" type="ORF">SAMN05216388_10871</name>
</gene>
<protein>
    <submittedName>
        <fullName evidence="2">HTH domain-containing protein</fullName>
    </submittedName>
</protein>
<dbReference type="InterPro" id="IPR013196">
    <property type="entry name" value="HTH_11"/>
</dbReference>
<dbReference type="SUPFAM" id="SSF46785">
    <property type="entry name" value="Winged helix' DNA-binding domain"/>
    <property type="match status" value="1"/>
</dbReference>
<organism evidence="2 3">
    <name type="scientific">Halorientalis persicus</name>
    <dbReference type="NCBI Taxonomy" id="1367881"/>
    <lineage>
        <taxon>Archaea</taxon>
        <taxon>Methanobacteriati</taxon>
        <taxon>Methanobacteriota</taxon>
        <taxon>Stenosarchaea group</taxon>
        <taxon>Halobacteria</taxon>
        <taxon>Halobacteriales</taxon>
        <taxon>Haloarculaceae</taxon>
        <taxon>Halorientalis</taxon>
    </lineage>
</organism>
<dbReference type="Proteomes" id="UP000198775">
    <property type="component" value="Unassembled WGS sequence"/>
</dbReference>